<evidence type="ECO:0000313" key="3">
    <source>
        <dbReference type="EMBL" id="KAI1705256.1"/>
    </source>
</evidence>
<proteinExistence type="predicted"/>
<reference evidence="3" key="1">
    <citation type="submission" date="2022-01" db="EMBL/GenBank/DDBJ databases">
        <title>Genome Sequence Resource for Two Populations of Ditylenchus destructor, the Migratory Endoparasitic Phytonematode.</title>
        <authorList>
            <person name="Zhang H."/>
            <person name="Lin R."/>
            <person name="Xie B."/>
        </authorList>
    </citation>
    <scope>NUCLEOTIDE SEQUENCE</scope>
    <source>
        <strain evidence="3">BazhouSP</strain>
    </source>
</reference>
<dbReference type="Proteomes" id="UP001201812">
    <property type="component" value="Unassembled WGS sequence"/>
</dbReference>
<evidence type="ECO:0000313" key="4">
    <source>
        <dbReference type="Proteomes" id="UP001201812"/>
    </source>
</evidence>
<feature type="compositionally biased region" description="Polar residues" evidence="2">
    <location>
        <begin position="965"/>
        <end position="980"/>
    </location>
</feature>
<evidence type="ECO:0000256" key="1">
    <source>
        <dbReference type="SAM" id="Coils"/>
    </source>
</evidence>
<name>A0AAD4R2K5_9BILA</name>
<keyword evidence="1" id="KW-0175">Coiled coil</keyword>
<feature type="compositionally biased region" description="Basic and acidic residues" evidence="2">
    <location>
        <begin position="886"/>
        <end position="914"/>
    </location>
</feature>
<feature type="coiled-coil region" evidence="1">
    <location>
        <begin position="434"/>
        <end position="556"/>
    </location>
</feature>
<gene>
    <name evidence="3" type="ORF">DdX_13724</name>
</gene>
<feature type="region of interest" description="Disordered" evidence="2">
    <location>
        <begin position="208"/>
        <end position="231"/>
    </location>
</feature>
<feature type="coiled-coil region" evidence="1">
    <location>
        <begin position="63"/>
        <end position="154"/>
    </location>
</feature>
<feature type="compositionally biased region" description="Basic and acidic residues" evidence="2">
    <location>
        <begin position="859"/>
        <end position="877"/>
    </location>
</feature>
<dbReference type="AlphaFoldDB" id="A0AAD4R2K5"/>
<accession>A0AAD4R2K5</accession>
<dbReference type="EMBL" id="JAKKPZ010000058">
    <property type="protein sequence ID" value="KAI1705256.1"/>
    <property type="molecule type" value="Genomic_DNA"/>
</dbReference>
<organism evidence="3 4">
    <name type="scientific">Ditylenchus destructor</name>
    <dbReference type="NCBI Taxonomy" id="166010"/>
    <lineage>
        <taxon>Eukaryota</taxon>
        <taxon>Metazoa</taxon>
        <taxon>Ecdysozoa</taxon>
        <taxon>Nematoda</taxon>
        <taxon>Chromadorea</taxon>
        <taxon>Rhabditida</taxon>
        <taxon>Tylenchina</taxon>
        <taxon>Tylenchomorpha</taxon>
        <taxon>Sphaerularioidea</taxon>
        <taxon>Anguinidae</taxon>
        <taxon>Anguininae</taxon>
        <taxon>Ditylenchus</taxon>
    </lineage>
</organism>
<feature type="region of interest" description="Disordered" evidence="2">
    <location>
        <begin position="855"/>
        <end position="1026"/>
    </location>
</feature>
<feature type="compositionally biased region" description="Basic and acidic residues" evidence="2">
    <location>
        <begin position="981"/>
        <end position="993"/>
    </location>
</feature>
<feature type="compositionally biased region" description="Polar residues" evidence="2">
    <location>
        <begin position="1010"/>
        <end position="1019"/>
    </location>
</feature>
<feature type="compositionally biased region" description="Basic and acidic residues" evidence="2">
    <location>
        <begin position="937"/>
        <end position="956"/>
    </location>
</feature>
<keyword evidence="4" id="KW-1185">Reference proteome</keyword>
<feature type="region of interest" description="Disordered" evidence="2">
    <location>
        <begin position="1"/>
        <end position="34"/>
    </location>
</feature>
<protein>
    <submittedName>
        <fullName evidence="3">Laminin subunit alpha-2</fullName>
    </submittedName>
</protein>
<feature type="compositionally biased region" description="Polar residues" evidence="2">
    <location>
        <begin position="1"/>
        <end position="33"/>
    </location>
</feature>
<sequence length="1026" mass="117867">MADTETSSGFSDDQQPSCSTLNESQSTLGQESASGDCICHDHDFREAGCSHYRAELEQSKAHLKAHLSAIKKLIETNNDLRAKLEDQQKEQDSGEICECKALTNELNGVETELEASRDRSKELEEENADLRIRFRTAEEEVIQLRNQLEDVTMNRILIEDDDEVDATGAQSAQINGLRAQLRKCAADFRLERKHHEETAKQLENAQTELQKLQRDSRMAEPTTSSNYAQREREKLDSELKQCRIQLSVAEDQFQKASARVDELTQTLVQAIDVENELKAEKEQLRAELESRNASGDDNPRIQKLKEEVMSLKMSEAKLTTELKDAKQQILDREYANFNLAVQLENIKTELEASRKNLALAEIVKTDLTERAKVDQLEIQHFKKERSLAVAKEFELQEKVEKMEKNEKISRQKWKETEQVLQHTTEMLTKTTDSLTQANKETEKLKGKISEIKTDAKREQRERARVNKATVDELQDKNKKLTQELEAAKGSGEQVENLQKQITDLRKKHEQSEKTVLDLENDLKLSRKLEYQMGNQLEKCSAELLEIRRLLKESEQSLKDERILRYNADRNKLTRSEVETQDAIAGRNNELYLENKDLKERLQKSAQNFKKFEKKISEMETELKKMGQDKAKVEAGIRALSQTESENVAKIRAEYEEKVRKLSEANSKLAAAKIKEEVDEQEVEKAQEKAEAERLERDKLKESLQKFGDDVKTLQATLTNYEAEALSLKDLLKKSEECNKVQQATISNGKAEVEKLKEEFRKKMSEVEILKQTQEESESRIRELSEVKSEAEKESAKVRAVFENKISDLSEQNAKLAAKIKENEMTYLAKIEEIEEKLESAEKEYTENAKLVDELETELEEAREKEHEWEEETKKKMLEAAMKASRKALEECFSKESSSEDRKRPSDNSRTDHAEARKRRCKSIHPYSTPVSNHNRAAKTDEKPEVSAQELTRRRPSLDWQVVTVKPNTGTAQDSTQNSVPETKEASPSRDARLTPDSTSNHELAFANDNKLISKQTNFPTLPDENK</sequence>
<comment type="caution">
    <text evidence="3">The sequence shown here is derived from an EMBL/GenBank/DDBJ whole genome shotgun (WGS) entry which is preliminary data.</text>
</comment>
<evidence type="ECO:0000256" key="2">
    <source>
        <dbReference type="SAM" id="MobiDB-lite"/>
    </source>
</evidence>